<accession>A0ABW3MEM3</accession>
<evidence type="ECO:0000256" key="3">
    <source>
        <dbReference type="ARBA" id="ARBA00022801"/>
    </source>
</evidence>
<evidence type="ECO:0000256" key="4">
    <source>
        <dbReference type="ARBA" id="ARBA00023295"/>
    </source>
</evidence>
<dbReference type="InterPro" id="IPR017853">
    <property type="entry name" value="GH"/>
</dbReference>
<dbReference type="EC" id="3.2.1.22" evidence="5"/>
<comment type="caution">
    <text evidence="8">The sequence shown here is derived from an EMBL/GenBank/DDBJ whole genome shotgun (WGS) entry which is preliminary data.</text>
</comment>
<feature type="chain" id="PRO_5045064154" description="Alpha-galactosidase" evidence="6">
    <location>
        <begin position="29"/>
        <end position="359"/>
    </location>
</feature>
<feature type="domain" description="Alpha galactosidase C-terminal" evidence="7">
    <location>
        <begin position="317"/>
        <end position="357"/>
    </location>
</feature>
<organism evidence="8 9">
    <name type="scientific">Kibdelosporangium lantanae</name>
    <dbReference type="NCBI Taxonomy" id="1497396"/>
    <lineage>
        <taxon>Bacteria</taxon>
        <taxon>Bacillati</taxon>
        <taxon>Actinomycetota</taxon>
        <taxon>Actinomycetes</taxon>
        <taxon>Pseudonocardiales</taxon>
        <taxon>Pseudonocardiaceae</taxon>
        <taxon>Kibdelosporangium</taxon>
    </lineage>
</organism>
<dbReference type="SUPFAM" id="SSF51445">
    <property type="entry name" value="(Trans)glycosidases"/>
    <property type="match status" value="1"/>
</dbReference>
<dbReference type="PANTHER" id="PTHR11452">
    <property type="entry name" value="ALPHA-GALACTOSIDASE/ALPHA-N-ACETYLGALACTOSAMINIDASE"/>
    <property type="match status" value="1"/>
</dbReference>
<proteinExistence type="inferred from homology"/>
<dbReference type="PANTHER" id="PTHR11452:SF75">
    <property type="entry name" value="ALPHA-GALACTOSIDASE MEL1"/>
    <property type="match status" value="1"/>
</dbReference>
<feature type="non-terminal residue" evidence="8">
    <location>
        <position position="359"/>
    </location>
</feature>
<dbReference type="Pfam" id="PF17801">
    <property type="entry name" value="Melibiase_C"/>
    <property type="match status" value="1"/>
</dbReference>
<evidence type="ECO:0000256" key="5">
    <source>
        <dbReference type="RuleBase" id="RU361168"/>
    </source>
</evidence>
<keyword evidence="9" id="KW-1185">Reference proteome</keyword>
<sequence>MFERLRRAAGAALLVTAGLVPAVNTANASVTPGDGLALTPPMGFNNWNSTHCGAQFNEDMVKGIADIFVAKGLKDAGYQYVNLDDCWALPARDADGNLVPDPVRFPHGIKAVADYIHAKGLKFGIYTSAGTKTCNTAGFPGGLGHEQQDANLFASFGVDYLKYDNCNNQGVDAIQRYTAMRDALRNTGRPIVFSLCEWGQNKPWTWASSVGHLWRTTGDISDSYSSMLNIAKQNWALSQYSGPGHWNDPDMLEVGNGGMTPMEYQSHFSLWSIMAAPLLIGTDLRKATPNTFAMLSNRDVIAVDQDPLGVQATPLRTGGLDVFVKPLQNGDKAVLLFNETETTGRIATSAAELGLSRAP</sequence>
<evidence type="ECO:0000313" key="8">
    <source>
        <dbReference type="EMBL" id="MFD1047455.1"/>
    </source>
</evidence>
<dbReference type="CDD" id="cd14792">
    <property type="entry name" value="GH27"/>
    <property type="match status" value="1"/>
</dbReference>
<evidence type="ECO:0000256" key="6">
    <source>
        <dbReference type="SAM" id="SignalP"/>
    </source>
</evidence>
<dbReference type="PROSITE" id="PS00512">
    <property type="entry name" value="ALPHA_GALACTOSIDASE"/>
    <property type="match status" value="1"/>
</dbReference>
<dbReference type="Pfam" id="PF16499">
    <property type="entry name" value="Melibiase_2"/>
    <property type="match status" value="1"/>
</dbReference>
<dbReference type="Gene3D" id="2.60.40.1180">
    <property type="entry name" value="Golgi alpha-mannosidase II"/>
    <property type="match status" value="1"/>
</dbReference>
<dbReference type="EMBL" id="JBHTIS010001083">
    <property type="protein sequence ID" value="MFD1047455.1"/>
    <property type="molecule type" value="Genomic_DNA"/>
</dbReference>
<dbReference type="InterPro" id="IPR013785">
    <property type="entry name" value="Aldolase_TIM"/>
</dbReference>
<dbReference type="SUPFAM" id="SSF51011">
    <property type="entry name" value="Glycosyl hydrolase domain"/>
    <property type="match status" value="1"/>
</dbReference>
<keyword evidence="4 5" id="KW-0326">Glycosidase</keyword>
<comment type="catalytic activity">
    <reaction evidence="5">
        <text>Hydrolysis of terminal, non-reducing alpha-D-galactose residues in alpha-D-galactosides, including galactose oligosaccharides, galactomannans and galactolipids.</text>
        <dbReference type="EC" id="3.2.1.22"/>
    </reaction>
</comment>
<evidence type="ECO:0000259" key="7">
    <source>
        <dbReference type="Pfam" id="PF17801"/>
    </source>
</evidence>
<comment type="similarity">
    <text evidence="1 5">Belongs to the glycosyl hydrolase 27 family.</text>
</comment>
<protein>
    <recommendedName>
        <fullName evidence="5">Alpha-galactosidase</fullName>
        <ecNumber evidence="5">3.2.1.22</ecNumber>
    </recommendedName>
    <alternativeName>
        <fullName evidence="5">Melibiase</fullName>
    </alternativeName>
</protein>
<evidence type="ECO:0000313" key="9">
    <source>
        <dbReference type="Proteomes" id="UP001597045"/>
    </source>
</evidence>
<dbReference type="Gene3D" id="3.20.20.70">
    <property type="entry name" value="Aldolase class I"/>
    <property type="match status" value="1"/>
</dbReference>
<dbReference type="InterPro" id="IPR000111">
    <property type="entry name" value="Glyco_hydro_27/36_CS"/>
</dbReference>
<reference evidence="9" key="1">
    <citation type="journal article" date="2019" name="Int. J. Syst. Evol. Microbiol.">
        <title>The Global Catalogue of Microorganisms (GCM) 10K type strain sequencing project: providing services to taxonomists for standard genome sequencing and annotation.</title>
        <authorList>
            <consortium name="The Broad Institute Genomics Platform"/>
            <consortium name="The Broad Institute Genome Sequencing Center for Infectious Disease"/>
            <person name="Wu L."/>
            <person name="Ma J."/>
        </authorList>
    </citation>
    <scope>NUCLEOTIDE SEQUENCE [LARGE SCALE GENOMIC DNA]</scope>
    <source>
        <strain evidence="9">JCM 31486</strain>
    </source>
</reference>
<feature type="signal peptide" evidence="6">
    <location>
        <begin position="1"/>
        <end position="28"/>
    </location>
</feature>
<dbReference type="PRINTS" id="PR00740">
    <property type="entry name" value="GLHYDRLASE27"/>
</dbReference>
<evidence type="ECO:0000256" key="1">
    <source>
        <dbReference type="ARBA" id="ARBA00009743"/>
    </source>
</evidence>
<evidence type="ECO:0000256" key="2">
    <source>
        <dbReference type="ARBA" id="ARBA00022729"/>
    </source>
</evidence>
<keyword evidence="3 5" id="KW-0378">Hydrolase</keyword>
<keyword evidence="5" id="KW-1015">Disulfide bond</keyword>
<dbReference type="InterPro" id="IPR013780">
    <property type="entry name" value="Glyco_hydro_b"/>
</dbReference>
<dbReference type="InterPro" id="IPR041233">
    <property type="entry name" value="Melibiase_C"/>
</dbReference>
<gene>
    <name evidence="8" type="ORF">ACFQ1S_18880</name>
</gene>
<name>A0ABW3MEM3_9PSEU</name>
<dbReference type="GO" id="GO:0016798">
    <property type="term" value="F:hydrolase activity, acting on glycosyl bonds"/>
    <property type="evidence" value="ECO:0007669"/>
    <property type="project" value="UniProtKB-KW"/>
</dbReference>
<dbReference type="InterPro" id="IPR002241">
    <property type="entry name" value="Glyco_hydro_27"/>
</dbReference>
<dbReference type="Proteomes" id="UP001597045">
    <property type="component" value="Unassembled WGS sequence"/>
</dbReference>
<keyword evidence="2 6" id="KW-0732">Signal</keyword>